<keyword evidence="3" id="KW-0645">Protease</keyword>
<evidence type="ECO:0000256" key="1">
    <source>
        <dbReference type="ARBA" id="ARBA00000306"/>
    </source>
</evidence>
<feature type="active site" description="Nucleophile" evidence="9">
    <location>
        <position position="178"/>
    </location>
</feature>
<comment type="catalytic activity">
    <reaction evidence="1">
        <text>Cleavage of a beta-linked Asp residue from the N-terminus of a polypeptide.</text>
        <dbReference type="EC" id="3.4.19.5"/>
    </reaction>
</comment>
<dbReference type="Gene3D" id="3.60.20.30">
    <property type="entry name" value="(Glycosyl)asparaginase"/>
    <property type="match status" value="1"/>
</dbReference>
<comment type="function">
    <text evidence="7">Has both L-asparaginase and beta-aspartyl peptidase activity. Does not have aspartylglucosaminidase activity and is inactive toward GlcNAc-L-Asn. Likewise, has no activity toward glutamine.</text>
</comment>
<proteinExistence type="inferred from homology"/>
<dbReference type="STRING" id="158441.A0A226EVR2"/>
<dbReference type="AlphaFoldDB" id="A0A226EVR2"/>
<reference evidence="12 13" key="1">
    <citation type="submission" date="2015-12" db="EMBL/GenBank/DDBJ databases">
        <title>The genome of Folsomia candida.</title>
        <authorList>
            <person name="Faddeeva A."/>
            <person name="Derks M.F."/>
            <person name="Anvar Y."/>
            <person name="Smit S."/>
            <person name="Van Straalen N."/>
            <person name="Roelofs D."/>
        </authorList>
    </citation>
    <scope>NUCLEOTIDE SEQUENCE [LARGE SCALE GENOMIC DNA]</scope>
    <source>
        <strain evidence="12 13">VU population</strain>
        <tissue evidence="12">Whole body</tissue>
    </source>
</reference>
<dbReference type="SUPFAM" id="SSF56235">
    <property type="entry name" value="N-terminal nucleophile aminohydrolases (Ntn hydrolases)"/>
    <property type="match status" value="1"/>
</dbReference>
<dbReference type="GO" id="GO:0005737">
    <property type="term" value="C:cytoplasm"/>
    <property type="evidence" value="ECO:0007669"/>
    <property type="project" value="TreeGrafter"/>
</dbReference>
<dbReference type="OrthoDB" id="2262349at2759"/>
<accession>A0A226EVR2</accession>
<feature type="binding site" evidence="10">
    <location>
        <begin position="229"/>
        <end position="232"/>
    </location>
    <ligand>
        <name>substrate</name>
    </ligand>
</feature>
<evidence type="ECO:0000256" key="10">
    <source>
        <dbReference type="PIRSR" id="PIRSR600246-2"/>
    </source>
</evidence>
<dbReference type="GO" id="GO:0006508">
    <property type="term" value="P:proteolysis"/>
    <property type="evidence" value="ECO:0007669"/>
    <property type="project" value="UniProtKB-KW"/>
</dbReference>
<evidence type="ECO:0000256" key="8">
    <source>
        <dbReference type="ARBA" id="ARBA00061780"/>
    </source>
</evidence>
<comment type="catalytic activity">
    <reaction evidence="6">
        <text>L-asparagine + H2O = L-aspartate + NH4(+)</text>
        <dbReference type="Rhea" id="RHEA:21016"/>
        <dbReference type="ChEBI" id="CHEBI:15377"/>
        <dbReference type="ChEBI" id="CHEBI:28938"/>
        <dbReference type="ChEBI" id="CHEBI:29991"/>
        <dbReference type="ChEBI" id="CHEBI:58048"/>
        <dbReference type="EC" id="3.5.1.1"/>
    </reaction>
</comment>
<evidence type="ECO:0000256" key="2">
    <source>
        <dbReference type="ARBA" id="ARBA00010872"/>
    </source>
</evidence>
<evidence type="ECO:0000256" key="4">
    <source>
        <dbReference type="ARBA" id="ARBA00022801"/>
    </source>
</evidence>
<dbReference type="InterPro" id="IPR033844">
    <property type="entry name" value="ASRGL1_meta"/>
</dbReference>
<dbReference type="FunFam" id="3.60.20.30:FF:000001">
    <property type="entry name" value="Isoaspartyl peptidase/L-asparaginase"/>
    <property type="match status" value="1"/>
</dbReference>
<feature type="site" description="Cleavage; by autolysis" evidence="11">
    <location>
        <begin position="177"/>
        <end position="178"/>
    </location>
</feature>
<keyword evidence="5" id="KW-0068">Autocatalytic cleavage</keyword>
<sequence length="322" mass="33288">MIQPSIIVHSGAGYFPDERNASKLEVTRSAAVVGWETLLRQDNVLDAVEAAVRVMEDNVECNAGFGSVLNSAGDVEMDAMIIRGKDLSTGGVGGLCQISNPISVARRVLEKTKHCMLAGQGALEFAVREGFPIVSNESLVSPRAKIMLEGVLSKNIAPSTETGSCITKSSVEEKSLGTVGAVAINCRGEIAAATSTGGICAKMPGRIGDTPIPGGGTFCDDQNCGISATGLGESIMRVCLSSRIANFISNGMDPSTACLTALNSMTERVGGDGGAIVITKSGVLAHAHNSRKMTWASVSGDGELRSGVKAGEEFVTHVVVSK</sequence>
<dbReference type="Pfam" id="PF01112">
    <property type="entry name" value="Asparaginase_2"/>
    <property type="match status" value="1"/>
</dbReference>
<dbReference type="InterPro" id="IPR029055">
    <property type="entry name" value="Ntn_hydrolases_N"/>
</dbReference>
<dbReference type="PANTHER" id="PTHR10188:SF43">
    <property type="entry name" value="ASPARAGINASE (EUROFUNG)"/>
    <property type="match status" value="1"/>
</dbReference>
<evidence type="ECO:0000313" key="13">
    <source>
        <dbReference type="Proteomes" id="UP000198287"/>
    </source>
</evidence>
<dbReference type="PANTHER" id="PTHR10188">
    <property type="entry name" value="L-ASPARAGINASE"/>
    <property type="match status" value="1"/>
</dbReference>
<dbReference type="InterPro" id="IPR000246">
    <property type="entry name" value="Peptidase_T2"/>
</dbReference>
<dbReference type="OMA" id="PECADTE"/>
<evidence type="ECO:0000256" key="11">
    <source>
        <dbReference type="PIRSR" id="PIRSR600246-3"/>
    </source>
</evidence>
<name>A0A226EVR2_FOLCA</name>
<feature type="binding site" evidence="10">
    <location>
        <begin position="206"/>
        <end position="209"/>
    </location>
    <ligand>
        <name>substrate</name>
    </ligand>
</feature>
<dbReference type="Proteomes" id="UP000198287">
    <property type="component" value="Unassembled WGS sequence"/>
</dbReference>
<comment type="similarity">
    <text evidence="2">Belongs to the Ntn-hydrolase family.</text>
</comment>
<evidence type="ECO:0000313" key="12">
    <source>
        <dbReference type="EMBL" id="OXA60931.1"/>
    </source>
</evidence>
<evidence type="ECO:0000256" key="7">
    <source>
        <dbReference type="ARBA" id="ARBA00054922"/>
    </source>
</evidence>
<keyword evidence="13" id="KW-1185">Reference proteome</keyword>
<dbReference type="CDD" id="cd04702">
    <property type="entry name" value="ASRGL1_like"/>
    <property type="match status" value="1"/>
</dbReference>
<organism evidence="12 13">
    <name type="scientific">Folsomia candida</name>
    <name type="common">Springtail</name>
    <dbReference type="NCBI Taxonomy" id="158441"/>
    <lineage>
        <taxon>Eukaryota</taxon>
        <taxon>Metazoa</taxon>
        <taxon>Ecdysozoa</taxon>
        <taxon>Arthropoda</taxon>
        <taxon>Hexapoda</taxon>
        <taxon>Collembola</taxon>
        <taxon>Entomobryomorpha</taxon>
        <taxon>Isotomoidea</taxon>
        <taxon>Isotomidae</taxon>
        <taxon>Proisotominae</taxon>
        <taxon>Folsomia</taxon>
    </lineage>
</organism>
<comment type="caution">
    <text evidence="12">The sequence shown here is derived from an EMBL/GenBank/DDBJ whole genome shotgun (WGS) entry which is preliminary data.</text>
</comment>
<dbReference type="GO" id="GO:0008798">
    <property type="term" value="F:beta-aspartyl-peptidase activity"/>
    <property type="evidence" value="ECO:0007669"/>
    <property type="project" value="UniProtKB-EC"/>
</dbReference>
<comment type="subunit">
    <text evidence="8">Heterodimer of an alpha and beta chain produced by autocleavage.</text>
</comment>
<evidence type="ECO:0000256" key="5">
    <source>
        <dbReference type="ARBA" id="ARBA00022813"/>
    </source>
</evidence>
<dbReference type="EMBL" id="LNIX01000002">
    <property type="protein sequence ID" value="OXA60931.1"/>
    <property type="molecule type" value="Genomic_DNA"/>
</dbReference>
<evidence type="ECO:0000256" key="3">
    <source>
        <dbReference type="ARBA" id="ARBA00022670"/>
    </source>
</evidence>
<evidence type="ECO:0000256" key="6">
    <source>
        <dbReference type="ARBA" id="ARBA00049366"/>
    </source>
</evidence>
<evidence type="ECO:0000256" key="9">
    <source>
        <dbReference type="PIRSR" id="PIRSR600246-1"/>
    </source>
</evidence>
<dbReference type="GO" id="GO:0004067">
    <property type="term" value="F:asparaginase activity"/>
    <property type="evidence" value="ECO:0007669"/>
    <property type="project" value="UniProtKB-EC"/>
</dbReference>
<keyword evidence="4" id="KW-0378">Hydrolase</keyword>
<protein>
    <submittedName>
        <fullName evidence="12">Isoaspartyl peptidase/L-asparaginase</fullName>
    </submittedName>
</protein>
<gene>
    <name evidence="12" type="ORF">Fcan01_06193</name>
</gene>